<reference evidence="1" key="1">
    <citation type="journal article" date="2014" name="Front. Microbiol.">
        <title>High frequency of phylogenetically diverse reductive dehalogenase-homologous genes in deep subseafloor sedimentary metagenomes.</title>
        <authorList>
            <person name="Kawai M."/>
            <person name="Futagami T."/>
            <person name="Toyoda A."/>
            <person name="Takaki Y."/>
            <person name="Nishi S."/>
            <person name="Hori S."/>
            <person name="Arai W."/>
            <person name="Tsubouchi T."/>
            <person name="Morono Y."/>
            <person name="Uchiyama I."/>
            <person name="Ito T."/>
            <person name="Fujiyama A."/>
            <person name="Inagaki F."/>
            <person name="Takami H."/>
        </authorList>
    </citation>
    <scope>NUCLEOTIDE SEQUENCE</scope>
    <source>
        <strain evidence="1">Expedition CK06-06</strain>
    </source>
</reference>
<sequence length="268" mass="28295">PTTPAVAFKTPDKLPKVAPASDGQFIVATGTGVFAYESTTVARTSLGVGEGDTPEFNQVTLGVDPTNVDHSVTKSYADALVGGAFWEDVDVGTVADVDLSNGLEAGDTIDDYTLVENDRVLVKEQTDQTENGLYTVPASGAASRADDANTAIEIEGKKCIPLNGSLTKHRFYFCITGDITLGVTNIKFAEVTMMTAHNTLSGLQGGQADQYYHLTSAEHTAVGALGATYQPKDTGLTNLAALGYVSDSMIKITAEDTYEIRTLAQVKQ</sequence>
<dbReference type="AlphaFoldDB" id="X1CV83"/>
<feature type="non-terminal residue" evidence="1">
    <location>
        <position position="268"/>
    </location>
</feature>
<organism evidence="1">
    <name type="scientific">marine sediment metagenome</name>
    <dbReference type="NCBI Taxonomy" id="412755"/>
    <lineage>
        <taxon>unclassified sequences</taxon>
        <taxon>metagenomes</taxon>
        <taxon>ecological metagenomes</taxon>
    </lineage>
</organism>
<protein>
    <submittedName>
        <fullName evidence="1">Uncharacterized protein</fullName>
    </submittedName>
</protein>
<gene>
    <name evidence="1" type="ORF">S01H4_51501</name>
</gene>
<accession>X1CV83</accession>
<comment type="caution">
    <text evidence="1">The sequence shown here is derived from an EMBL/GenBank/DDBJ whole genome shotgun (WGS) entry which is preliminary data.</text>
</comment>
<name>X1CV83_9ZZZZ</name>
<proteinExistence type="predicted"/>
<evidence type="ECO:0000313" key="1">
    <source>
        <dbReference type="EMBL" id="GAG99978.1"/>
    </source>
</evidence>
<dbReference type="EMBL" id="BART01029333">
    <property type="protein sequence ID" value="GAG99978.1"/>
    <property type="molecule type" value="Genomic_DNA"/>
</dbReference>
<feature type="non-terminal residue" evidence="1">
    <location>
        <position position="1"/>
    </location>
</feature>